<dbReference type="PaxDb" id="35128-Thaps38216"/>
<dbReference type="RefSeq" id="XP_002296900.1">
    <property type="nucleotide sequence ID" value="XM_002296864.1"/>
</dbReference>
<feature type="non-terminal residue" evidence="6">
    <location>
        <position position="1"/>
    </location>
</feature>
<reference evidence="6 7" key="2">
    <citation type="journal article" date="2008" name="Nature">
        <title>The Phaeodactylum genome reveals the evolutionary history of diatom genomes.</title>
        <authorList>
            <person name="Bowler C."/>
            <person name="Allen A.E."/>
            <person name="Badger J.H."/>
            <person name="Grimwood J."/>
            <person name="Jabbari K."/>
            <person name="Kuo A."/>
            <person name="Maheswari U."/>
            <person name="Martens C."/>
            <person name="Maumus F."/>
            <person name="Otillar R.P."/>
            <person name="Rayko E."/>
            <person name="Salamov A."/>
            <person name="Vandepoele K."/>
            <person name="Beszteri B."/>
            <person name="Gruber A."/>
            <person name="Heijde M."/>
            <person name="Katinka M."/>
            <person name="Mock T."/>
            <person name="Valentin K."/>
            <person name="Verret F."/>
            <person name="Berges J.A."/>
            <person name="Brownlee C."/>
            <person name="Cadoret J.P."/>
            <person name="Chiovitti A."/>
            <person name="Choi C.J."/>
            <person name="Coesel S."/>
            <person name="De Martino A."/>
            <person name="Detter J.C."/>
            <person name="Durkin C."/>
            <person name="Falciatore A."/>
            <person name="Fournet J."/>
            <person name="Haruta M."/>
            <person name="Huysman M.J."/>
            <person name="Jenkins B.D."/>
            <person name="Jiroutova K."/>
            <person name="Jorgensen R.E."/>
            <person name="Joubert Y."/>
            <person name="Kaplan A."/>
            <person name="Kroger N."/>
            <person name="Kroth P.G."/>
            <person name="La Roche J."/>
            <person name="Lindquist E."/>
            <person name="Lommer M."/>
            <person name="Martin-Jezequel V."/>
            <person name="Lopez P.J."/>
            <person name="Lucas S."/>
            <person name="Mangogna M."/>
            <person name="McGinnis K."/>
            <person name="Medlin L.K."/>
            <person name="Montsant A."/>
            <person name="Oudot-Le Secq M.P."/>
            <person name="Napoli C."/>
            <person name="Obornik M."/>
            <person name="Parker M.S."/>
            <person name="Petit J.L."/>
            <person name="Porcel B.M."/>
            <person name="Poulsen N."/>
            <person name="Robison M."/>
            <person name="Rychlewski L."/>
            <person name="Rynearson T.A."/>
            <person name="Schmutz J."/>
            <person name="Shapiro H."/>
            <person name="Siaut M."/>
            <person name="Stanley M."/>
            <person name="Sussman M.R."/>
            <person name="Taylor A.R."/>
            <person name="Vardi A."/>
            <person name="von Dassow P."/>
            <person name="Vyverman W."/>
            <person name="Willis A."/>
            <person name="Wyrwicz L.S."/>
            <person name="Rokhsar D.S."/>
            <person name="Weissenbach J."/>
            <person name="Armbrust E.V."/>
            <person name="Green B.R."/>
            <person name="Van de Peer Y."/>
            <person name="Grigoriev I.V."/>
        </authorList>
    </citation>
    <scope>NUCLEOTIDE SEQUENCE [LARGE SCALE GENOMIC DNA]</scope>
    <source>
        <strain evidence="6 7">CCMP1335</strain>
    </source>
</reference>
<dbReference type="OMA" id="PEYYVPR"/>
<dbReference type="CDD" id="cd13970">
    <property type="entry name" value="ABC1_ADCK3"/>
    <property type="match status" value="1"/>
</dbReference>
<organism evidence="6 7">
    <name type="scientific">Thalassiosira pseudonana</name>
    <name type="common">Marine diatom</name>
    <name type="synonym">Cyclotella nana</name>
    <dbReference type="NCBI Taxonomy" id="35128"/>
    <lineage>
        <taxon>Eukaryota</taxon>
        <taxon>Sar</taxon>
        <taxon>Stramenopiles</taxon>
        <taxon>Ochrophyta</taxon>
        <taxon>Bacillariophyta</taxon>
        <taxon>Coscinodiscophyceae</taxon>
        <taxon>Thalassiosirophycidae</taxon>
        <taxon>Thalassiosirales</taxon>
        <taxon>Thalassiosiraceae</taxon>
        <taxon>Thalassiosira</taxon>
    </lineage>
</organism>
<comment type="similarity">
    <text evidence="1">Belongs to the protein kinase superfamily. ADCK protein kinase family.</text>
</comment>
<protein>
    <recommendedName>
        <fullName evidence="5">ABC1 atypical kinase-like domain-containing protein</fullName>
    </recommendedName>
</protein>
<reference evidence="6 7" key="1">
    <citation type="journal article" date="2004" name="Science">
        <title>The genome of the diatom Thalassiosira pseudonana: ecology, evolution, and metabolism.</title>
        <authorList>
            <person name="Armbrust E.V."/>
            <person name="Berges J.A."/>
            <person name="Bowler C."/>
            <person name="Green B.R."/>
            <person name="Martinez D."/>
            <person name="Putnam N.H."/>
            <person name="Zhou S."/>
            <person name="Allen A.E."/>
            <person name="Apt K.E."/>
            <person name="Bechner M."/>
            <person name="Brzezinski M.A."/>
            <person name="Chaal B.K."/>
            <person name="Chiovitti A."/>
            <person name="Davis A.K."/>
            <person name="Demarest M.S."/>
            <person name="Detter J.C."/>
            <person name="Glavina T."/>
            <person name="Goodstein D."/>
            <person name="Hadi M.Z."/>
            <person name="Hellsten U."/>
            <person name="Hildebrand M."/>
            <person name="Jenkins B.D."/>
            <person name="Jurka J."/>
            <person name="Kapitonov V.V."/>
            <person name="Kroger N."/>
            <person name="Lau W.W."/>
            <person name="Lane T.W."/>
            <person name="Larimer F.W."/>
            <person name="Lippmeier J.C."/>
            <person name="Lucas S."/>
            <person name="Medina M."/>
            <person name="Montsant A."/>
            <person name="Obornik M."/>
            <person name="Parker M.S."/>
            <person name="Palenik B."/>
            <person name="Pazour G.J."/>
            <person name="Richardson P.M."/>
            <person name="Rynearson T.A."/>
            <person name="Saito M.A."/>
            <person name="Schwartz D.C."/>
            <person name="Thamatrakoln K."/>
            <person name="Valentin K."/>
            <person name="Vardi A."/>
            <person name="Wilkerson F.P."/>
            <person name="Rokhsar D.S."/>
        </authorList>
    </citation>
    <scope>NUCLEOTIDE SEQUENCE [LARGE SCALE GENOMIC DNA]</scope>
    <source>
        <strain evidence="6 7">CCMP1335</strain>
    </source>
</reference>
<accession>B8LD05</accession>
<dbReference type="Proteomes" id="UP000001449">
    <property type="component" value="Unassembled WGS sequence"/>
</dbReference>
<evidence type="ECO:0000259" key="5">
    <source>
        <dbReference type="Pfam" id="PF03109"/>
    </source>
</evidence>
<dbReference type="eggNOG" id="KOG1234">
    <property type="taxonomic scope" value="Eukaryota"/>
</dbReference>
<feature type="domain" description="ABC1 atypical kinase-like" evidence="5">
    <location>
        <begin position="93"/>
        <end position="339"/>
    </location>
</feature>
<dbReference type="InParanoid" id="B8LD05"/>
<dbReference type="GO" id="GO:0016740">
    <property type="term" value="F:transferase activity"/>
    <property type="evidence" value="ECO:0007669"/>
    <property type="project" value="UniProtKB-KW"/>
</dbReference>
<dbReference type="EMBL" id="DS999419">
    <property type="protein sequence ID" value="EED86628.1"/>
    <property type="molecule type" value="Genomic_DNA"/>
</dbReference>
<proteinExistence type="inferred from homology"/>
<evidence type="ECO:0000256" key="1">
    <source>
        <dbReference type="ARBA" id="ARBA00009670"/>
    </source>
</evidence>
<dbReference type="PANTHER" id="PTHR43851">
    <property type="match status" value="1"/>
</dbReference>
<evidence type="ECO:0000313" key="6">
    <source>
        <dbReference type="EMBL" id="EED86628.1"/>
    </source>
</evidence>
<keyword evidence="2" id="KW-0808">Transferase</keyword>
<dbReference type="InterPro" id="IPR051409">
    <property type="entry name" value="Atypical_kinase_ADCK"/>
</dbReference>
<dbReference type="InterPro" id="IPR034646">
    <property type="entry name" value="ADCK3_dom"/>
</dbReference>
<dbReference type="SUPFAM" id="SSF56112">
    <property type="entry name" value="Protein kinase-like (PK-like)"/>
    <property type="match status" value="1"/>
</dbReference>
<dbReference type="Pfam" id="PF03109">
    <property type="entry name" value="ABC1"/>
    <property type="match status" value="1"/>
</dbReference>
<evidence type="ECO:0000313" key="7">
    <source>
        <dbReference type="Proteomes" id="UP000001449"/>
    </source>
</evidence>
<gene>
    <name evidence="6" type="ORF">THAPSDRAFT_38216</name>
</gene>
<dbReference type="InterPro" id="IPR004147">
    <property type="entry name" value="ABC1_dom"/>
</dbReference>
<dbReference type="GO" id="GO:0006744">
    <property type="term" value="P:ubiquinone biosynthetic process"/>
    <property type="evidence" value="ECO:0000318"/>
    <property type="project" value="GO_Central"/>
</dbReference>
<sequence>SAVPSTRIARAFGFASLGAGLAMGTAAEFARRTFGASNNSSGDPLVLSNDANAQRLSASLRRMRGAAMKLGQMLSIQDESIAPPALTNALAQVRKGAEAMPTHQLMEQLHDQWGEGWRERIDLEERPFAAASIGQVHRGTLLPPSSPQKVAVKVQYPGVADSIESDLSNLSMLVTATGLAPPGLFLENVIRVGRDELKVECDYSREVVHHKRFQSLISSDPTLVKERFVVPKVIEEMCTDRILVTEYVPGGTIDKVVDLDQAERNRIGRAILRLTMLELFVWRFMQTDPNWGNFLYDVRTRTTYLIDFGAAREYDEEFVRGYLKIVVANANRDEETLMEESVRMGFLTGEESEVMRNAHKLSGFCLGEPFESYEPYDFKASKITSRISEYGAVFLKHRLTPPPEEVYTLHRKLAGAYNLCIKLGAVVSCRDLLDEVMDTNLSSEVRGFA</sequence>
<name>B8LD05_THAPS</name>
<evidence type="ECO:0000256" key="2">
    <source>
        <dbReference type="ARBA" id="ARBA00022679"/>
    </source>
</evidence>
<evidence type="ECO:0000256" key="3">
    <source>
        <dbReference type="ARBA" id="ARBA00022741"/>
    </source>
</evidence>
<keyword evidence="4" id="KW-0067">ATP-binding</keyword>
<dbReference type="PANTHER" id="PTHR43851:SF3">
    <property type="entry name" value="COENZYME Q8"/>
    <property type="match status" value="1"/>
</dbReference>
<dbReference type="GO" id="GO:0005524">
    <property type="term" value="F:ATP binding"/>
    <property type="evidence" value="ECO:0007669"/>
    <property type="project" value="UniProtKB-KW"/>
</dbReference>
<keyword evidence="3" id="KW-0547">Nucleotide-binding</keyword>
<evidence type="ECO:0000256" key="4">
    <source>
        <dbReference type="ARBA" id="ARBA00022840"/>
    </source>
</evidence>
<dbReference type="KEGG" id="tps:THAPSDRAFT_38216"/>
<dbReference type="InterPro" id="IPR011009">
    <property type="entry name" value="Kinase-like_dom_sf"/>
</dbReference>
<keyword evidence="7" id="KW-1185">Reference proteome</keyword>
<dbReference type="GeneID" id="7446258"/>
<dbReference type="HOGENOM" id="CLU_006533_9_0_1"/>
<dbReference type="STRING" id="35128.B8LD05"/>
<dbReference type="AlphaFoldDB" id="B8LD05"/>